<dbReference type="AlphaFoldDB" id="A0A2P5CQ18"/>
<protein>
    <submittedName>
        <fullName evidence="2">Uncharacterized protein</fullName>
    </submittedName>
</protein>
<evidence type="ECO:0000256" key="1">
    <source>
        <dbReference type="SAM" id="MobiDB-lite"/>
    </source>
</evidence>
<feature type="region of interest" description="Disordered" evidence="1">
    <location>
        <begin position="1"/>
        <end position="36"/>
    </location>
</feature>
<accession>A0A2P5CQ18</accession>
<feature type="compositionally biased region" description="Basic and acidic residues" evidence="1">
    <location>
        <begin position="1"/>
        <end position="17"/>
    </location>
</feature>
<gene>
    <name evidence="2" type="ORF">PanWU01x14_134020</name>
</gene>
<evidence type="ECO:0000313" key="3">
    <source>
        <dbReference type="Proteomes" id="UP000237105"/>
    </source>
</evidence>
<sequence length="84" mass="9931">MEMDSHRELDPRPRKEVALSLENLTAQSTRERQRGRRRFSLSLAGLKSTPFKELQQQQQDYHYKQPVDMNFQLLFLSPVGCHVM</sequence>
<dbReference type="EMBL" id="JXTB01000107">
    <property type="protein sequence ID" value="PON63130.1"/>
    <property type="molecule type" value="Genomic_DNA"/>
</dbReference>
<organism evidence="2 3">
    <name type="scientific">Parasponia andersonii</name>
    <name type="common">Sponia andersonii</name>
    <dbReference type="NCBI Taxonomy" id="3476"/>
    <lineage>
        <taxon>Eukaryota</taxon>
        <taxon>Viridiplantae</taxon>
        <taxon>Streptophyta</taxon>
        <taxon>Embryophyta</taxon>
        <taxon>Tracheophyta</taxon>
        <taxon>Spermatophyta</taxon>
        <taxon>Magnoliopsida</taxon>
        <taxon>eudicotyledons</taxon>
        <taxon>Gunneridae</taxon>
        <taxon>Pentapetalae</taxon>
        <taxon>rosids</taxon>
        <taxon>fabids</taxon>
        <taxon>Rosales</taxon>
        <taxon>Cannabaceae</taxon>
        <taxon>Parasponia</taxon>
    </lineage>
</organism>
<reference evidence="3" key="1">
    <citation type="submission" date="2016-06" db="EMBL/GenBank/DDBJ databases">
        <title>Parallel loss of symbiosis genes in relatives of nitrogen-fixing non-legume Parasponia.</title>
        <authorList>
            <person name="Van Velzen R."/>
            <person name="Holmer R."/>
            <person name="Bu F."/>
            <person name="Rutten L."/>
            <person name="Van Zeijl A."/>
            <person name="Liu W."/>
            <person name="Santuari L."/>
            <person name="Cao Q."/>
            <person name="Sharma T."/>
            <person name="Shen D."/>
            <person name="Roswanjaya Y."/>
            <person name="Wardhani T."/>
            <person name="Kalhor M.S."/>
            <person name="Jansen J."/>
            <person name="Van den Hoogen J."/>
            <person name="Gungor B."/>
            <person name="Hartog M."/>
            <person name="Hontelez J."/>
            <person name="Verver J."/>
            <person name="Yang W.-C."/>
            <person name="Schijlen E."/>
            <person name="Repin R."/>
            <person name="Schilthuizen M."/>
            <person name="Schranz E."/>
            <person name="Heidstra R."/>
            <person name="Miyata K."/>
            <person name="Fedorova E."/>
            <person name="Kohlen W."/>
            <person name="Bisseling T."/>
            <person name="Smit S."/>
            <person name="Geurts R."/>
        </authorList>
    </citation>
    <scope>NUCLEOTIDE SEQUENCE [LARGE SCALE GENOMIC DNA]</scope>
    <source>
        <strain evidence="3">cv. WU1-14</strain>
    </source>
</reference>
<keyword evidence="3" id="KW-1185">Reference proteome</keyword>
<comment type="caution">
    <text evidence="2">The sequence shown here is derived from an EMBL/GenBank/DDBJ whole genome shotgun (WGS) entry which is preliminary data.</text>
</comment>
<proteinExistence type="predicted"/>
<dbReference type="Proteomes" id="UP000237105">
    <property type="component" value="Unassembled WGS sequence"/>
</dbReference>
<name>A0A2P5CQ18_PARAD</name>
<evidence type="ECO:0000313" key="2">
    <source>
        <dbReference type="EMBL" id="PON63130.1"/>
    </source>
</evidence>